<dbReference type="RefSeq" id="XP_067765051.1">
    <property type="nucleotide sequence ID" value="XM_067908077.1"/>
</dbReference>
<comment type="caution">
    <text evidence="1">The sequence shown here is derived from an EMBL/GenBank/DDBJ whole genome shotgun (WGS) entry which is preliminary data.</text>
</comment>
<reference evidence="1" key="2">
    <citation type="submission" date="2020-12" db="EMBL/GenBank/DDBJ databases">
        <title>New Spironucleus salmonicida genome in near-complete chromosomes.</title>
        <authorList>
            <person name="Xu F."/>
            <person name="Kurt Z."/>
            <person name="Jimenez-Gonzalez A."/>
            <person name="Astvaldsson A."/>
            <person name="Andersson J.O."/>
            <person name="Svard S.G."/>
        </authorList>
    </citation>
    <scope>NUCLEOTIDE SEQUENCE</scope>
    <source>
        <strain evidence="1">ATCC 50377</strain>
    </source>
</reference>
<proteinExistence type="predicted"/>
<evidence type="ECO:0000313" key="3">
    <source>
        <dbReference type="Proteomes" id="UP000018208"/>
    </source>
</evidence>
<dbReference type="KEGG" id="ssao:94298252"/>
<name>A0A9P8LTV6_9EUKA</name>
<protein>
    <submittedName>
        <fullName evidence="1">Uncharacterized protein</fullName>
    </submittedName>
</protein>
<dbReference type="EMBL" id="AUWU02000004">
    <property type="protein sequence ID" value="KAH0574278.1"/>
    <property type="molecule type" value="Genomic_DNA"/>
</dbReference>
<dbReference type="Proteomes" id="UP000018208">
    <property type="component" value="Unassembled WGS sequence"/>
</dbReference>
<dbReference type="EMBL" id="AUWU02000004">
    <property type="protein sequence ID" value="KAH0574290.1"/>
    <property type="molecule type" value="Genomic_DNA"/>
</dbReference>
<reference evidence="1" key="1">
    <citation type="journal article" date="2014" name="PLoS Genet.">
        <title>The Genome of Spironucleus salmonicida Highlights a Fish Pathogen Adapted to Fluctuating Environments.</title>
        <authorList>
            <person name="Xu F."/>
            <person name="Jerlstrom-Hultqvist J."/>
            <person name="Einarsson E."/>
            <person name="Astvaldsson A."/>
            <person name="Svard S.G."/>
            <person name="Andersson J.O."/>
        </authorList>
    </citation>
    <scope>NUCLEOTIDE SEQUENCE</scope>
    <source>
        <strain evidence="1">ATCC 50377</strain>
    </source>
</reference>
<accession>A0A9P8LTV6</accession>
<keyword evidence="3" id="KW-1185">Reference proteome</keyword>
<evidence type="ECO:0000313" key="1">
    <source>
        <dbReference type="EMBL" id="KAH0574278.1"/>
    </source>
</evidence>
<dbReference type="AlphaFoldDB" id="A0A9P8LTV6"/>
<dbReference type="GeneID" id="94298252"/>
<sequence length="328" mass="37115">MPLTALPSFILKNASGIKKPATHPATNRSYSPQRYFLYKPPKPLVAKTPFHFILTVFTTHESFQRILDTFNQLIRLNRPLQSKLTAGVLVFSKTPPQPVEVPSTEYLSAFAHRSAEIIFKSLSFQVTLVFSRVSAREMHVGVATSTAFGLEGAFQVGLDFANLLRNYRPEACISVPNFGQNALEVASFVEKTDRQRLNFCLSTVALVLDLQLLNVELLAFLVWQAILSRVKNIQFDLLSTYLNDLKTFAPSGKKFLFKRSENFVFRNEKITENAFLVTGKIVESGAFCIAQINARNDLELQISSIEEWDLREMQNELQADLGGMWQRK</sequence>
<gene>
    <name evidence="1" type="ORF">SS50377_24229</name>
    <name evidence="2" type="ORF">SS50377_24244</name>
</gene>
<evidence type="ECO:0000313" key="2">
    <source>
        <dbReference type="EMBL" id="KAH0574290.1"/>
    </source>
</evidence>
<organism evidence="1 3">
    <name type="scientific">Spironucleus salmonicida</name>
    <dbReference type="NCBI Taxonomy" id="348837"/>
    <lineage>
        <taxon>Eukaryota</taxon>
        <taxon>Metamonada</taxon>
        <taxon>Diplomonadida</taxon>
        <taxon>Hexamitidae</taxon>
        <taxon>Hexamitinae</taxon>
        <taxon>Spironucleus</taxon>
    </lineage>
</organism>